<dbReference type="Proteomes" id="UP000235346">
    <property type="component" value="Unassembled WGS sequence"/>
</dbReference>
<keyword evidence="2" id="KW-1185">Reference proteome</keyword>
<comment type="caution">
    <text evidence="1">The sequence shown here is derived from an EMBL/GenBank/DDBJ whole genome shotgun (WGS) entry which is preliminary data.</text>
</comment>
<organism evidence="1 2">
    <name type="scientific">Halomonas heilongjiangensis</name>
    <dbReference type="NCBI Taxonomy" id="1387883"/>
    <lineage>
        <taxon>Bacteria</taxon>
        <taxon>Pseudomonadati</taxon>
        <taxon>Pseudomonadota</taxon>
        <taxon>Gammaproteobacteria</taxon>
        <taxon>Oceanospirillales</taxon>
        <taxon>Halomonadaceae</taxon>
        <taxon>Halomonas</taxon>
    </lineage>
</organism>
<evidence type="ECO:0000313" key="1">
    <source>
        <dbReference type="EMBL" id="PMR67096.1"/>
    </source>
</evidence>
<dbReference type="RefSeq" id="WP_102629758.1">
    <property type="nucleotide sequence ID" value="NZ_PDOH01000049.1"/>
</dbReference>
<gene>
    <name evidence="1" type="ORF">C1H66_20670</name>
</gene>
<name>A0A2N7TFY2_9GAMM</name>
<proteinExistence type="predicted"/>
<sequence length="105" mass="11924">MASADFTEEEAQRMVAGINDECHDYARVRVDAEWVAIERGGRAGDFSSGFKESLFQMEKGQCVLTQQILVLEMLREESTEEEWVSLGGRESLQALREKLISSFPY</sequence>
<evidence type="ECO:0000313" key="2">
    <source>
        <dbReference type="Proteomes" id="UP000235346"/>
    </source>
</evidence>
<dbReference type="EMBL" id="PNRE01000100">
    <property type="protein sequence ID" value="PMR67096.1"/>
    <property type="molecule type" value="Genomic_DNA"/>
</dbReference>
<reference evidence="1 2" key="1">
    <citation type="submission" date="2018-01" db="EMBL/GenBank/DDBJ databases">
        <title>Halomonas endophytica sp. nov., isolated from storage liquid in the stems of Populus euphratica.</title>
        <authorList>
            <person name="Chen C."/>
        </authorList>
    </citation>
    <scope>NUCLEOTIDE SEQUENCE [LARGE SCALE GENOMIC DNA]</scope>
    <source>
        <strain evidence="1 2">DSM 26881</strain>
    </source>
</reference>
<protein>
    <submittedName>
        <fullName evidence="1">Uncharacterized protein</fullName>
    </submittedName>
</protein>
<dbReference type="AlphaFoldDB" id="A0A2N7TFY2"/>
<accession>A0A2N7TFY2</accession>